<proteinExistence type="predicted"/>
<comment type="caution">
    <text evidence="1">The sequence shown here is derived from an EMBL/GenBank/DDBJ whole genome shotgun (WGS) entry which is preliminary data.</text>
</comment>
<evidence type="ECO:0000313" key="1">
    <source>
        <dbReference type="EMBL" id="KAI3801934.1"/>
    </source>
</evidence>
<evidence type="ECO:0000313" key="2">
    <source>
        <dbReference type="Proteomes" id="UP001056120"/>
    </source>
</evidence>
<dbReference type="Proteomes" id="UP001056120">
    <property type="component" value="Linkage Group LG10"/>
</dbReference>
<reference evidence="1 2" key="2">
    <citation type="journal article" date="2022" name="Mol. Ecol. Resour.">
        <title>The genomes of chicory, endive, great burdock and yacon provide insights into Asteraceae paleo-polyploidization history and plant inulin production.</title>
        <authorList>
            <person name="Fan W."/>
            <person name="Wang S."/>
            <person name="Wang H."/>
            <person name="Wang A."/>
            <person name="Jiang F."/>
            <person name="Liu H."/>
            <person name="Zhao H."/>
            <person name="Xu D."/>
            <person name="Zhang Y."/>
        </authorList>
    </citation>
    <scope>NUCLEOTIDE SEQUENCE [LARGE SCALE GENOMIC DNA]</scope>
    <source>
        <strain evidence="2">cv. Yunnan</strain>
        <tissue evidence="1">Leaves</tissue>
    </source>
</reference>
<protein>
    <submittedName>
        <fullName evidence="1">Uncharacterized protein</fullName>
    </submittedName>
</protein>
<sequence>MLLGRCGGVLENSGLVKWEELSGVLSVVKNNALEGSPTMNLSFSEDDFIIDAYSNHDGNIIGHETSSRQSSMLFGSMSV</sequence>
<gene>
    <name evidence="1" type="ORF">L1987_30053</name>
</gene>
<accession>A0ACB9I1T0</accession>
<reference evidence="2" key="1">
    <citation type="journal article" date="2022" name="Mol. Ecol. Resour.">
        <title>The genomes of chicory, endive, great burdock and yacon provide insights into Asteraceae palaeo-polyploidization history and plant inulin production.</title>
        <authorList>
            <person name="Fan W."/>
            <person name="Wang S."/>
            <person name="Wang H."/>
            <person name="Wang A."/>
            <person name="Jiang F."/>
            <person name="Liu H."/>
            <person name="Zhao H."/>
            <person name="Xu D."/>
            <person name="Zhang Y."/>
        </authorList>
    </citation>
    <scope>NUCLEOTIDE SEQUENCE [LARGE SCALE GENOMIC DNA]</scope>
    <source>
        <strain evidence="2">cv. Yunnan</strain>
    </source>
</reference>
<keyword evidence="2" id="KW-1185">Reference proteome</keyword>
<organism evidence="1 2">
    <name type="scientific">Smallanthus sonchifolius</name>
    <dbReference type="NCBI Taxonomy" id="185202"/>
    <lineage>
        <taxon>Eukaryota</taxon>
        <taxon>Viridiplantae</taxon>
        <taxon>Streptophyta</taxon>
        <taxon>Embryophyta</taxon>
        <taxon>Tracheophyta</taxon>
        <taxon>Spermatophyta</taxon>
        <taxon>Magnoliopsida</taxon>
        <taxon>eudicotyledons</taxon>
        <taxon>Gunneridae</taxon>
        <taxon>Pentapetalae</taxon>
        <taxon>asterids</taxon>
        <taxon>campanulids</taxon>
        <taxon>Asterales</taxon>
        <taxon>Asteraceae</taxon>
        <taxon>Asteroideae</taxon>
        <taxon>Heliantheae alliance</taxon>
        <taxon>Millerieae</taxon>
        <taxon>Smallanthus</taxon>
    </lineage>
</organism>
<name>A0ACB9I1T0_9ASTR</name>
<dbReference type="EMBL" id="CM042027">
    <property type="protein sequence ID" value="KAI3801934.1"/>
    <property type="molecule type" value="Genomic_DNA"/>
</dbReference>